<keyword evidence="11" id="KW-0546">Nucleotide metabolism</keyword>
<dbReference type="GeneID" id="105288796"/>
<dbReference type="Gene3D" id="1.20.120.1900">
    <property type="entry name" value="Gamma-tubulin complex, C-terminal domain"/>
    <property type="match status" value="2"/>
</dbReference>
<proteinExistence type="inferred from homology"/>
<dbReference type="Proteomes" id="UP000515202">
    <property type="component" value="Unplaced"/>
</dbReference>
<organism evidence="17 18">
    <name type="scientific">Pteropus vampyrus</name>
    <name type="common">Large flying fox</name>
    <dbReference type="NCBI Taxonomy" id="132908"/>
    <lineage>
        <taxon>Eukaryota</taxon>
        <taxon>Metazoa</taxon>
        <taxon>Chordata</taxon>
        <taxon>Craniata</taxon>
        <taxon>Vertebrata</taxon>
        <taxon>Euteleostomi</taxon>
        <taxon>Mammalia</taxon>
        <taxon>Eutheria</taxon>
        <taxon>Laurasiatheria</taxon>
        <taxon>Chiroptera</taxon>
        <taxon>Yinpterochiroptera</taxon>
        <taxon>Pteropodoidea</taxon>
        <taxon>Pteropodidae</taxon>
        <taxon>Pteropodinae</taxon>
        <taxon>Pteropus</taxon>
    </lineage>
</organism>
<dbReference type="PANTHER" id="PTHR19302:SF27">
    <property type="entry name" value="GAMMA-TUBULIN COMPLEX COMPONENT 4"/>
    <property type="match status" value="1"/>
</dbReference>
<evidence type="ECO:0000256" key="3">
    <source>
        <dbReference type="ARBA" id="ARBA00006676"/>
    </source>
</evidence>
<evidence type="ECO:0000256" key="2">
    <source>
        <dbReference type="ARBA" id="ARBA00004300"/>
    </source>
</evidence>
<evidence type="ECO:0000256" key="12">
    <source>
        <dbReference type="ARBA" id="ARBA00023212"/>
    </source>
</evidence>
<dbReference type="AlphaFoldDB" id="A0A6P6C8R1"/>
<dbReference type="Pfam" id="PF17681">
    <property type="entry name" value="GCP_N_terminal"/>
    <property type="match status" value="1"/>
</dbReference>
<feature type="domain" description="Gamma tubulin complex component C-terminal" evidence="15">
    <location>
        <begin position="643"/>
        <end position="695"/>
    </location>
</feature>
<evidence type="ECO:0000256" key="5">
    <source>
        <dbReference type="ARBA" id="ARBA00011245"/>
    </source>
</evidence>
<dbReference type="PANTHER" id="PTHR19302">
    <property type="entry name" value="GAMMA TUBULIN COMPLEX PROTEIN"/>
    <property type="match status" value="1"/>
</dbReference>
<evidence type="ECO:0000313" key="18">
    <source>
        <dbReference type="RefSeq" id="XP_023383480.1"/>
    </source>
</evidence>
<feature type="domain" description="Gamma tubulin complex component protein N-terminal" evidence="16">
    <location>
        <begin position="319"/>
        <end position="640"/>
    </location>
</feature>
<keyword evidence="6 14" id="KW-0963">Cytoplasm</keyword>
<keyword evidence="7 14" id="KW-0493">Microtubule</keyword>
<comment type="similarity">
    <text evidence="4 14">Belongs to the TUBGCP family.</text>
</comment>
<dbReference type="SUPFAM" id="SSF51556">
    <property type="entry name" value="Metallo-dependent hydrolases"/>
    <property type="match status" value="1"/>
</dbReference>
<dbReference type="FunFam" id="3.20.20.140:FF:000033">
    <property type="entry name" value="Adenosine deaminase-like protein"/>
    <property type="match status" value="1"/>
</dbReference>
<dbReference type="GO" id="GO:0051321">
    <property type="term" value="P:meiotic cell cycle"/>
    <property type="evidence" value="ECO:0007669"/>
    <property type="project" value="TreeGrafter"/>
</dbReference>
<comment type="catalytic activity">
    <reaction evidence="13">
        <text>N(6)-methyl-AMP + H2O + H(+) = IMP + methylamine</text>
        <dbReference type="Rhea" id="RHEA:16001"/>
        <dbReference type="ChEBI" id="CHEBI:15377"/>
        <dbReference type="ChEBI" id="CHEBI:15378"/>
        <dbReference type="ChEBI" id="CHEBI:58053"/>
        <dbReference type="ChEBI" id="CHEBI:59338"/>
        <dbReference type="ChEBI" id="CHEBI:144842"/>
    </reaction>
    <physiologicalReaction direction="left-to-right" evidence="13">
        <dbReference type="Rhea" id="RHEA:16002"/>
    </physiologicalReaction>
</comment>
<dbReference type="GO" id="GO:0000922">
    <property type="term" value="C:spindle pole"/>
    <property type="evidence" value="ECO:0007669"/>
    <property type="project" value="InterPro"/>
</dbReference>
<dbReference type="GO" id="GO:0019239">
    <property type="term" value="F:deaminase activity"/>
    <property type="evidence" value="ECO:0007669"/>
    <property type="project" value="InterPro"/>
</dbReference>
<dbReference type="GO" id="GO:0046872">
    <property type="term" value="F:metal ion binding"/>
    <property type="evidence" value="ECO:0007669"/>
    <property type="project" value="UniProtKB-KW"/>
</dbReference>
<evidence type="ECO:0000256" key="8">
    <source>
        <dbReference type="ARBA" id="ARBA00022723"/>
    </source>
</evidence>
<dbReference type="RefSeq" id="XP_023383480.1">
    <property type="nucleotide sequence ID" value="XM_023527712.1"/>
</dbReference>
<sequence>MEAEEEQQRWKTTFYSELPKVELHAHLNGSLSSNTIKKLIAKKPGLKIHDQMTIIDKGKKRTLEECFQMFQIIHQLTTSPEDILMVTKDVIKEFADDGVKYLELRSTPRKDSATGMTKKTYVESVLEGIKQSKRENLDIDVRYLISIDRRSGPLVAKETVKLAEEFFLSTEGTVLGLDLSGDPTAGQAKDFLEPLLEAKKAGLKLALHLSEIPNQKKETQVLLDLLPDRIGHGTFLNSSEGGYPDLVDFVKKHQIPLELCLTSNIKSQTVPSYNHHHFGFWYSTAHPSVICTDDKGVFATHLSQEYHLAAETFNLTHSQVSQDFPFLHPSETSVLNRLCRLGTDYIRFTEFIEQYTGHVQQQDHHPSQQGQGGLHGIYLRAFCTGLDSVLQPYRQALLDLEQEFLADPHLSISHVNYSLDQFQLLFPSVMVVVEQIKSQKIHGCQILETVYKHSCGGLPPVRSALEKILAVCHGVMYKQLSAWMLHGLLLDQHEEFFIKQGPSSGNVSAQPEEDEEDLGIGGLTGKQLRELQDLRLIEEENMLAPSLKQFSLRVEILPSYIPVRVAEKILFVGESVQMFENQNVNLTRKGSILKNQEDTFAAELHRLKQQPLFSLVDFEQVVDRIRSTVAEHLWKLMVEESDLLGQLKIIKDFYLLGRGELFQAFIDTAQHMLKTPPTAVTEHDVNVAFQQSAHKVLLDCFCPRYNVVFKYLLSVRRVQAELQHCWALQMQRKHLKSNQTDAVKWRLRNHMAFLVDNLQYYLQVDVLESQFSQLLHQINSTRDFESIRLAHDHFLSNLLAQSFILLKPVFHCLNEILDLCHSFCSLVSQNLGPLDERGAAQLSILVKGFSRQSSLLFKILSSVRNHQINSDLAQLLLRLDYNKYYTQAGGTLGSFGM</sequence>
<dbReference type="CTD" id="27229"/>
<comment type="function">
    <text evidence="14">Component of the gamma-tubulin ring complex (gTuRC) which mediates microtubule nucleation.</text>
</comment>
<protein>
    <recommendedName>
        <fullName evidence="14">Gamma-tubulin complex component</fullName>
    </recommendedName>
</protein>
<dbReference type="GO" id="GO:0051011">
    <property type="term" value="F:microtubule minus-end binding"/>
    <property type="evidence" value="ECO:0007669"/>
    <property type="project" value="TreeGrafter"/>
</dbReference>
<evidence type="ECO:0000256" key="9">
    <source>
        <dbReference type="ARBA" id="ARBA00022801"/>
    </source>
</evidence>
<keyword evidence="12 14" id="KW-0206">Cytoskeleton</keyword>
<comment type="similarity">
    <text evidence="3">Belongs to the metallo-dependent hydrolases superfamily. Adenosine and AMP deaminases family.</text>
</comment>
<comment type="subcellular location">
    <subcellularLocation>
        <location evidence="2">Cytoplasm</location>
        <location evidence="2">Cytoskeleton</location>
        <location evidence="2">Microtubule organizing center</location>
        <location evidence="2">Centrosome</location>
    </subcellularLocation>
</comment>
<keyword evidence="8" id="KW-0479">Metal-binding</keyword>
<dbReference type="KEGG" id="pvp:105288796"/>
<dbReference type="OrthoDB" id="78652at2759"/>
<evidence type="ECO:0000256" key="7">
    <source>
        <dbReference type="ARBA" id="ARBA00022701"/>
    </source>
</evidence>
<dbReference type="InterPro" id="IPR032466">
    <property type="entry name" value="Metal_Hydrolase"/>
</dbReference>
<evidence type="ECO:0000256" key="4">
    <source>
        <dbReference type="ARBA" id="ARBA00010337"/>
    </source>
</evidence>
<dbReference type="GO" id="GO:0031122">
    <property type="term" value="P:cytoplasmic microtubule organization"/>
    <property type="evidence" value="ECO:0007669"/>
    <property type="project" value="TreeGrafter"/>
</dbReference>
<keyword evidence="9" id="KW-0378">Hydrolase</keyword>
<dbReference type="GO" id="GO:0009117">
    <property type="term" value="P:nucleotide metabolic process"/>
    <property type="evidence" value="ECO:0007669"/>
    <property type="project" value="UniProtKB-KW"/>
</dbReference>
<dbReference type="InterPro" id="IPR042241">
    <property type="entry name" value="GCP_C_sf"/>
</dbReference>
<dbReference type="GO" id="GO:0007020">
    <property type="term" value="P:microtubule nucleation"/>
    <property type="evidence" value="ECO:0007669"/>
    <property type="project" value="InterPro"/>
</dbReference>
<reference evidence="18" key="1">
    <citation type="submission" date="2025-08" db="UniProtKB">
        <authorList>
            <consortium name="RefSeq"/>
        </authorList>
    </citation>
    <scope>IDENTIFICATION</scope>
    <source>
        <tissue evidence="18">Kidney</tissue>
    </source>
</reference>
<dbReference type="Pfam" id="PF04130">
    <property type="entry name" value="GCP_C_terminal"/>
    <property type="match status" value="2"/>
</dbReference>
<dbReference type="InterPro" id="IPR040457">
    <property type="entry name" value="GCP_C"/>
</dbReference>
<accession>A0A6P6C8R1</accession>
<evidence type="ECO:0000259" key="15">
    <source>
        <dbReference type="Pfam" id="PF04130"/>
    </source>
</evidence>
<evidence type="ECO:0000259" key="16">
    <source>
        <dbReference type="Pfam" id="PF17681"/>
    </source>
</evidence>
<dbReference type="GO" id="GO:0043015">
    <property type="term" value="F:gamma-tubulin binding"/>
    <property type="evidence" value="ECO:0007669"/>
    <property type="project" value="InterPro"/>
</dbReference>
<evidence type="ECO:0000313" key="17">
    <source>
        <dbReference type="Proteomes" id="UP000515202"/>
    </source>
</evidence>
<comment type="subunit">
    <text evidence="5">Monomer.</text>
</comment>
<evidence type="ECO:0000256" key="1">
    <source>
        <dbReference type="ARBA" id="ARBA00001947"/>
    </source>
</evidence>
<keyword evidence="10" id="KW-0862">Zinc</keyword>
<dbReference type="Gene3D" id="3.20.20.140">
    <property type="entry name" value="Metal-dependent hydrolases"/>
    <property type="match status" value="1"/>
</dbReference>
<dbReference type="GO" id="GO:0051225">
    <property type="term" value="P:spindle assembly"/>
    <property type="evidence" value="ECO:0007669"/>
    <property type="project" value="TreeGrafter"/>
</dbReference>
<dbReference type="GO" id="GO:0000930">
    <property type="term" value="C:gamma-tubulin complex"/>
    <property type="evidence" value="ECO:0007669"/>
    <property type="project" value="TreeGrafter"/>
</dbReference>
<dbReference type="InterPro" id="IPR041470">
    <property type="entry name" value="GCP_N"/>
</dbReference>
<evidence type="ECO:0000256" key="6">
    <source>
        <dbReference type="ARBA" id="ARBA00022490"/>
    </source>
</evidence>
<feature type="domain" description="Gamma tubulin complex component C-terminal" evidence="15">
    <location>
        <begin position="703"/>
        <end position="885"/>
    </location>
</feature>
<evidence type="ECO:0000256" key="13">
    <source>
        <dbReference type="ARBA" id="ARBA00048787"/>
    </source>
</evidence>
<dbReference type="GO" id="GO:0005813">
    <property type="term" value="C:centrosome"/>
    <property type="evidence" value="ECO:0007669"/>
    <property type="project" value="UniProtKB-SubCell"/>
</dbReference>
<dbReference type="InterPro" id="IPR007259">
    <property type="entry name" value="GCP"/>
</dbReference>
<gene>
    <name evidence="18" type="primary">TUBGCP4</name>
</gene>
<evidence type="ECO:0000256" key="11">
    <source>
        <dbReference type="ARBA" id="ARBA00023080"/>
    </source>
</evidence>
<dbReference type="CDD" id="cd00443">
    <property type="entry name" value="ADA_AMPD"/>
    <property type="match status" value="1"/>
</dbReference>
<comment type="cofactor">
    <cofactor evidence="1">
        <name>Zn(2+)</name>
        <dbReference type="ChEBI" id="CHEBI:29105"/>
    </cofactor>
</comment>
<keyword evidence="17" id="KW-1185">Reference proteome</keyword>
<dbReference type="GO" id="GO:0005874">
    <property type="term" value="C:microtubule"/>
    <property type="evidence" value="ECO:0007669"/>
    <property type="project" value="UniProtKB-KW"/>
</dbReference>
<dbReference type="GO" id="GO:0000278">
    <property type="term" value="P:mitotic cell cycle"/>
    <property type="evidence" value="ECO:0007669"/>
    <property type="project" value="TreeGrafter"/>
</dbReference>
<name>A0A6P6C8R1_PTEVA</name>
<evidence type="ECO:0000256" key="14">
    <source>
        <dbReference type="RuleBase" id="RU363050"/>
    </source>
</evidence>
<evidence type="ECO:0000256" key="10">
    <source>
        <dbReference type="ARBA" id="ARBA00022833"/>
    </source>
</evidence>